<dbReference type="PANTHER" id="PTHR45436:SF14">
    <property type="entry name" value="SENSOR PROTEIN QSEC"/>
    <property type="match status" value="1"/>
</dbReference>
<dbReference type="Gene3D" id="1.10.287.130">
    <property type="match status" value="1"/>
</dbReference>
<dbReference type="Proteomes" id="UP000002736">
    <property type="component" value="Chromosome"/>
</dbReference>
<evidence type="ECO:0000256" key="13">
    <source>
        <dbReference type="SAM" id="Phobius"/>
    </source>
</evidence>
<dbReference type="Pfam" id="PF02518">
    <property type="entry name" value="HATPase_c"/>
    <property type="match status" value="1"/>
</dbReference>
<keyword evidence="5" id="KW-0808">Transferase</keyword>
<reference evidence="15 16" key="1">
    <citation type="submission" date="2009-07" db="EMBL/GenBank/DDBJ databases">
        <title>Complete sequence of Pectobacterium carotovorum subsp. carotovorum PC1.</title>
        <authorList>
            <consortium name="US DOE Joint Genome Institute"/>
            <person name="Lucas S."/>
            <person name="Copeland A."/>
            <person name="Lapidus A."/>
            <person name="Glavina del Rio T."/>
            <person name="Tice H."/>
            <person name="Bruce D."/>
            <person name="Goodwin L."/>
            <person name="Pitluck S."/>
            <person name="Munk A.C."/>
            <person name="Brettin T."/>
            <person name="Detter J.C."/>
            <person name="Han C."/>
            <person name="Tapia R."/>
            <person name="Larimer F."/>
            <person name="Land M."/>
            <person name="Hauser L."/>
            <person name="Kyrpides N."/>
            <person name="Mikhailova N."/>
            <person name="Balakrishnan V."/>
            <person name="Glasner J."/>
            <person name="Perna N.T."/>
        </authorList>
    </citation>
    <scope>NUCLEOTIDE SEQUENCE [LARGE SCALE GENOMIC DNA]</scope>
    <source>
        <strain evidence="15 16">PC1</strain>
    </source>
</reference>
<dbReference type="InterPro" id="IPR005467">
    <property type="entry name" value="His_kinase_dom"/>
</dbReference>
<dbReference type="RefSeq" id="WP_015840898.1">
    <property type="nucleotide sequence ID" value="NC_012917.1"/>
</dbReference>
<evidence type="ECO:0000256" key="9">
    <source>
        <dbReference type="ARBA" id="ARBA00022840"/>
    </source>
</evidence>
<dbReference type="SUPFAM" id="SSF47384">
    <property type="entry name" value="Homodimeric domain of signal transducing histidine kinase"/>
    <property type="match status" value="1"/>
</dbReference>
<feature type="domain" description="Histidine kinase" evidence="14">
    <location>
        <begin position="249"/>
        <end position="460"/>
    </location>
</feature>
<dbReference type="InterPro" id="IPR036097">
    <property type="entry name" value="HisK_dim/P_sf"/>
</dbReference>
<dbReference type="SUPFAM" id="SSF55874">
    <property type="entry name" value="ATPase domain of HSP90 chaperone/DNA topoisomerase II/histidine kinase"/>
    <property type="match status" value="1"/>
</dbReference>
<protein>
    <recommendedName>
        <fullName evidence="3">histidine kinase</fullName>
        <ecNumber evidence="3">2.7.13.3</ecNumber>
    </recommendedName>
</protein>
<dbReference type="eggNOG" id="COG2205">
    <property type="taxonomic scope" value="Bacteria"/>
</dbReference>
<dbReference type="PROSITE" id="PS50109">
    <property type="entry name" value="HIS_KIN"/>
    <property type="match status" value="1"/>
</dbReference>
<dbReference type="HOGENOM" id="CLU_000445_89_37_6"/>
<dbReference type="OrthoDB" id="9809766at2"/>
<dbReference type="GO" id="GO:0000155">
    <property type="term" value="F:phosphorelay sensor kinase activity"/>
    <property type="evidence" value="ECO:0007669"/>
    <property type="project" value="InterPro"/>
</dbReference>
<keyword evidence="7" id="KW-0547">Nucleotide-binding</keyword>
<evidence type="ECO:0000256" key="3">
    <source>
        <dbReference type="ARBA" id="ARBA00012438"/>
    </source>
</evidence>
<dbReference type="Gene3D" id="3.30.565.10">
    <property type="entry name" value="Histidine kinase-like ATPase, C-terminal domain"/>
    <property type="match status" value="1"/>
</dbReference>
<evidence type="ECO:0000256" key="7">
    <source>
        <dbReference type="ARBA" id="ARBA00022741"/>
    </source>
</evidence>
<dbReference type="InterPro" id="IPR003661">
    <property type="entry name" value="HisK_dim/P_dom"/>
</dbReference>
<evidence type="ECO:0000256" key="4">
    <source>
        <dbReference type="ARBA" id="ARBA00022553"/>
    </source>
</evidence>
<evidence type="ECO:0000256" key="5">
    <source>
        <dbReference type="ARBA" id="ARBA00022679"/>
    </source>
</evidence>
<comment type="catalytic activity">
    <reaction evidence="1">
        <text>ATP + protein L-histidine = ADP + protein N-phospho-L-histidine.</text>
        <dbReference type="EC" id="2.7.13.3"/>
    </reaction>
</comment>
<feature type="transmembrane region" description="Helical" evidence="13">
    <location>
        <begin position="17"/>
        <end position="38"/>
    </location>
</feature>
<evidence type="ECO:0000256" key="12">
    <source>
        <dbReference type="ARBA" id="ARBA00023136"/>
    </source>
</evidence>
<accession>C6D9X4</accession>
<evidence type="ECO:0000256" key="1">
    <source>
        <dbReference type="ARBA" id="ARBA00000085"/>
    </source>
</evidence>
<evidence type="ECO:0000313" key="16">
    <source>
        <dbReference type="Proteomes" id="UP000002736"/>
    </source>
</evidence>
<dbReference type="SMART" id="SM00387">
    <property type="entry name" value="HATPase_c"/>
    <property type="match status" value="1"/>
</dbReference>
<keyword evidence="10 13" id="KW-1133">Transmembrane helix</keyword>
<keyword evidence="9" id="KW-0067">ATP-binding</keyword>
<dbReference type="InterPro" id="IPR036890">
    <property type="entry name" value="HATPase_C_sf"/>
</dbReference>
<evidence type="ECO:0000259" key="14">
    <source>
        <dbReference type="PROSITE" id="PS50109"/>
    </source>
</evidence>
<sequence>MCNFWRHLRIPTLVRRIIIAQMLLLTLLWCLFLTYVLWENLRSPAMLLGNKTYETILTLVDRMGDRPQDLTDVLEKFSKALQEGYGGGEDPALSISLIVRKNKEIIYSSDGAPVGVRNTRYGKIQSIQSDGRTWTSRTLKSANSDAEVTLVTPAGGWNFFIYLNSRGYYILPLLVCIPFLLFPAWLSIRIAMRPWNKVVNEIALRTPEDLSPLKEVPKHRELRQMVDAINIFLARVRESAERERVFIADAAHELRTPLAAMRINVEALQSYISSDNQQALLAGIIRSNSRAARLVNQLLLLMHSEARIDTVMEPVPLTTLIQERMAVLAPLAAGRRIELEFYSHDEVWVTGVRERLMSLIDNVIENAVKYSPEGGRVEVEVRSLDKSTQLRVSDAGPGIPVELRERVFDRFFRDPNQTQSGSGLGLAIVKAVAQQHNSNVYLSTSAEGGLMVTVDFPHHDSVLNQRIK</sequence>
<dbReference type="CDD" id="cd00082">
    <property type="entry name" value="HisKA"/>
    <property type="match status" value="1"/>
</dbReference>
<dbReference type="GO" id="GO:0005524">
    <property type="term" value="F:ATP binding"/>
    <property type="evidence" value="ECO:0007669"/>
    <property type="project" value="UniProtKB-KW"/>
</dbReference>
<evidence type="ECO:0000256" key="11">
    <source>
        <dbReference type="ARBA" id="ARBA00023012"/>
    </source>
</evidence>
<name>C6D9X4_PECCP</name>
<dbReference type="EC" id="2.7.13.3" evidence="3"/>
<keyword evidence="8 15" id="KW-0418">Kinase</keyword>
<dbReference type="Pfam" id="PF00512">
    <property type="entry name" value="HisKA"/>
    <property type="match status" value="1"/>
</dbReference>
<feature type="transmembrane region" description="Helical" evidence="13">
    <location>
        <begin position="167"/>
        <end position="188"/>
    </location>
</feature>
<dbReference type="GO" id="GO:0005886">
    <property type="term" value="C:plasma membrane"/>
    <property type="evidence" value="ECO:0007669"/>
    <property type="project" value="TreeGrafter"/>
</dbReference>
<evidence type="ECO:0000256" key="10">
    <source>
        <dbReference type="ARBA" id="ARBA00022989"/>
    </source>
</evidence>
<dbReference type="AlphaFoldDB" id="C6D9X4"/>
<evidence type="ECO:0000256" key="8">
    <source>
        <dbReference type="ARBA" id="ARBA00022777"/>
    </source>
</evidence>
<proteinExistence type="predicted"/>
<evidence type="ECO:0000256" key="6">
    <source>
        <dbReference type="ARBA" id="ARBA00022692"/>
    </source>
</evidence>
<dbReference type="PANTHER" id="PTHR45436">
    <property type="entry name" value="SENSOR HISTIDINE KINASE YKOH"/>
    <property type="match status" value="1"/>
</dbReference>
<gene>
    <name evidence="15" type="ordered locus">PC1_2700</name>
</gene>
<comment type="subcellular location">
    <subcellularLocation>
        <location evidence="2">Membrane</location>
        <topology evidence="2">Multi-pass membrane protein</topology>
    </subcellularLocation>
</comment>
<dbReference type="PRINTS" id="PR00344">
    <property type="entry name" value="BCTRLSENSOR"/>
</dbReference>
<dbReference type="InterPro" id="IPR003594">
    <property type="entry name" value="HATPase_dom"/>
</dbReference>
<dbReference type="InterPro" id="IPR050428">
    <property type="entry name" value="TCS_sensor_his_kinase"/>
</dbReference>
<keyword evidence="4" id="KW-0597">Phosphoprotein</keyword>
<evidence type="ECO:0000313" key="15">
    <source>
        <dbReference type="EMBL" id="ACT13730.1"/>
    </source>
</evidence>
<dbReference type="STRING" id="561230.PC1_2700"/>
<evidence type="ECO:0000256" key="2">
    <source>
        <dbReference type="ARBA" id="ARBA00004141"/>
    </source>
</evidence>
<organism evidence="15 16">
    <name type="scientific">Pectobacterium carotovorum subsp. carotovorum (strain PC1)</name>
    <dbReference type="NCBI Taxonomy" id="561230"/>
    <lineage>
        <taxon>Bacteria</taxon>
        <taxon>Pseudomonadati</taxon>
        <taxon>Pseudomonadota</taxon>
        <taxon>Gammaproteobacteria</taxon>
        <taxon>Enterobacterales</taxon>
        <taxon>Pectobacteriaceae</taxon>
        <taxon>Pectobacterium</taxon>
    </lineage>
</organism>
<dbReference type="SMART" id="SM00388">
    <property type="entry name" value="HisKA"/>
    <property type="match status" value="1"/>
</dbReference>
<dbReference type="InterPro" id="IPR004358">
    <property type="entry name" value="Sig_transdc_His_kin-like_C"/>
</dbReference>
<keyword evidence="11" id="KW-0902">Two-component regulatory system</keyword>
<keyword evidence="6 13" id="KW-0812">Transmembrane</keyword>
<dbReference type="EMBL" id="CP001657">
    <property type="protein sequence ID" value="ACT13730.1"/>
    <property type="molecule type" value="Genomic_DNA"/>
</dbReference>
<keyword evidence="12 13" id="KW-0472">Membrane</keyword>
<dbReference type="KEGG" id="pct:PC1_2700"/>